<dbReference type="InterPro" id="IPR050509">
    <property type="entry name" value="CoA-transferase_III"/>
</dbReference>
<dbReference type="InterPro" id="IPR023606">
    <property type="entry name" value="CoA-Trfase_III_dom_1_sf"/>
</dbReference>
<protein>
    <submittedName>
        <fullName evidence="1">Formyl-coenzyme A transferase</fullName>
        <ecNumber evidence="1">2.8.3.16</ecNumber>
    </submittedName>
</protein>
<reference evidence="1 2" key="1">
    <citation type="submission" date="2015-09" db="EMBL/GenBank/DDBJ databases">
        <authorList>
            <consortium name="Swine Surveillance"/>
        </authorList>
    </citation>
    <scope>NUCLEOTIDE SEQUENCE [LARGE SCALE GENOMIC DNA]</scope>
    <source>
        <strain evidence="1 2">CECT 7648</strain>
    </source>
</reference>
<organism evidence="1 2">
    <name type="scientific">Tropicibacter naphthalenivorans</name>
    <dbReference type="NCBI Taxonomy" id="441103"/>
    <lineage>
        <taxon>Bacteria</taxon>
        <taxon>Pseudomonadati</taxon>
        <taxon>Pseudomonadota</taxon>
        <taxon>Alphaproteobacteria</taxon>
        <taxon>Rhodobacterales</taxon>
        <taxon>Roseobacteraceae</taxon>
        <taxon>Tropicibacter</taxon>
    </lineage>
</organism>
<name>A0A0P1GHG1_9RHOB</name>
<dbReference type="SUPFAM" id="SSF89796">
    <property type="entry name" value="CoA-transferase family III (CaiB/BaiF)"/>
    <property type="match status" value="1"/>
</dbReference>
<dbReference type="GO" id="GO:0033608">
    <property type="term" value="F:formyl-CoA transferase activity"/>
    <property type="evidence" value="ECO:0007669"/>
    <property type="project" value="UniProtKB-EC"/>
</dbReference>
<dbReference type="Proteomes" id="UP000054935">
    <property type="component" value="Unassembled WGS sequence"/>
</dbReference>
<keyword evidence="1" id="KW-0808">Transferase</keyword>
<dbReference type="EMBL" id="CYSE01000007">
    <property type="protein sequence ID" value="CUH81303.1"/>
    <property type="molecule type" value="Genomic_DNA"/>
</dbReference>
<evidence type="ECO:0000313" key="1">
    <source>
        <dbReference type="EMBL" id="CUH81303.1"/>
    </source>
</evidence>
<dbReference type="PANTHER" id="PTHR48228">
    <property type="entry name" value="SUCCINYL-COA--D-CITRAMALATE COA-TRANSFERASE"/>
    <property type="match status" value="1"/>
</dbReference>
<keyword evidence="2" id="KW-1185">Reference proteome</keyword>
<accession>A0A0P1GHG1</accession>
<sequence length="214" mass="22817">MSGALEGLKVRDFSTLLPGPMAGLFLADAGAEVIKIERPQGEEMRHYLPRWGADAVNFAMLNRGKKSLALDLKDPAARALLDPLLREADVVIEQFRPGVMARLGLGYADVQKLNPDIVYCSIIGYGQTGPKAQRAGHDLNYIGDAGLLALSHGTPQTPVLPPALIADIAGGTYPALLNILLALRARDAGKGGAHLDIAMAETLFPFMYWAMGDG</sequence>
<dbReference type="InterPro" id="IPR003673">
    <property type="entry name" value="CoA-Trfase_fam_III"/>
</dbReference>
<dbReference type="PANTHER" id="PTHR48228:SF5">
    <property type="entry name" value="ALPHA-METHYLACYL-COA RACEMASE"/>
    <property type="match status" value="1"/>
</dbReference>
<evidence type="ECO:0000313" key="2">
    <source>
        <dbReference type="Proteomes" id="UP000054935"/>
    </source>
</evidence>
<dbReference type="AlphaFoldDB" id="A0A0P1GHG1"/>
<dbReference type="EC" id="2.8.3.16" evidence="1"/>
<gene>
    <name evidence="1" type="primary">frc_4</name>
    <name evidence="1" type="ORF">TRN7648_03412</name>
</gene>
<dbReference type="Gene3D" id="3.40.50.10540">
    <property type="entry name" value="Crotonobetainyl-coa:carnitine coa-transferase, domain 1"/>
    <property type="match status" value="1"/>
</dbReference>
<proteinExistence type="predicted"/>
<dbReference type="Pfam" id="PF02515">
    <property type="entry name" value="CoA_transf_3"/>
    <property type="match status" value="1"/>
</dbReference>
<dbReference type="STRING" id="441103.TRN7648_03412"/>